<comment type="cofactor">
    <cofactor evidence="1">
        <name>Fe cation</name>
        <dbReference type="ChEBI" id="CHEBI:24875"/>
    </cofactor>
</comment>
<keyword evidence="4" id="KW-0560">Oxidoreductase</keyword>
<dbReference type="CDD" id="cd08884">
    <property type="entry name" value="RHO_alpha_C_GbcA-like"/>
    <property type="match status" value="1"/>
</dbReference>
<evidence type="ECO:0000256" key="4">
    <source>
        <dbReference type="ARBA" id="ARBA00023002"/>
    </source>
</evidence>
<evidence type="ECO:0000256" key="6">
    <source>
        <dbReference type="ARBA" id="ARBA00023014"/>
    </source>
</evidence>
<dbReference type="AlphaFoldDB" id="F2K0L6"/>
<evidence type="ECO:0000256" key="1">
    <source>
        <dbReference type="ARBA" id="ARBA00001962"/>
    </source>
</evidence>
<dbReference type="eggNOG" id="COG4638">
    <property type="taxonomic scope" value="Bacteria"/>
</dbReference>
<keyword evidence="9" id="KW-1185">Reference proteome</keyword>
<dbReference type="GO" id="GO:0051537">
    <property type="term" value="F:2 iron, 2 sulfur cluster binding"/>
    <property type="evidence" value="ECO:0007669"/>
    <property type="project" value="UniProtKB-KW"/>
</dbReference>
<feature type="domain" description="Rieske" evidence="7">
    <location>
        <begin position="57"/>
        <end position="164"/>
    </location>
</feature>
<evidence type="ECO:0000259" key="7">
    <source>
        <dbReference type="PROSITE" id="PS51296"/>
    </source>
</evidence>
<dbReference type="GO" id="GO:0016491">
    <property type="term" value="F:oxidoreductase activity"/>
    <property type="evidence" value="ECO:0007669"/>
    <property type="project" value="UniProtKB-KW"/>
</dbReference>
<gene>
    <name evidence="8" type="ordered locus">Marme_1744</name>
</gene>
<reference evidence="8 9" key="1">
    <citation type="journal article" date="2012" name="Stand. Genomic Sci.">
        <title>Complete genome sequence of the melanogenic marine bacterium Marinomonas mediterranea type strain (MMB-1(T)).</title>
        <authorList>
            <person name="Lucas-Elio P."/>
            <person name="Goodwin L."/>
            <person name="Woyke T."/>
            <person name="Pitluck S."/>
            <person name="Nolan M."/>
            <person name="Kyrpides N.C."/>
            <person name="Detter J.C."/>
            <person name="Copeland A."/>
            <person name="Teshima H."/>
            <person name="Bruce D."/>
            <person name="Detter C."/>
            <person name="Tapia R."/>
            <person name="Han S."/>
            <person name="Land M.L."/>
            <person name="Ivanova N."/>
            <person name="Mikhailova N."/>
            <person name="Johnston A.W."/>
            <person name="Sanchez-Amat A."/>
        </authorList>
    </citation>
    <scope>NUCLEOTIDE SEQUENCE [LARGE SCALE GENOMIC DNA]</scope>
    <source>
        <strain evidence="9">ATCC 700492 / JCM 21426 / NBRC 103028 / MMB-1</strain>
    </source>
</reference>
<dbReference type="InterPro" id="IPR015879">
    <property type="entry name" value="Ring_hydroxy_dOase_asu_C_dom"/>
</dbReference>
<sequence length="422" mass="48720">MNQNDLLNIRHATLQEAKAEMKTLLETRQHNYSLDAALYNDPHMFRVDMEEVFQKEWLFVGMTSEIPKRGDYFTVEIGQNPVLIVRDADGSVNAFHNTCRHRGSRICTEHRGKVANLVCPYHQWTYDLKGNLLFAGTEMGGEFDLKQHGLKKAFCKTAGGFIFISLADKEPVGDFDEFLQTLEEYMEPYDVENTKLAVESNMYEKANWKLVLENNRECYHCSGSHPELLNTLLEWDDINDPRASKEFIDHYNTQAQQWDAEGIPHEHKSYGPGLRNRIVRMPLKKGTKVMTIDGQEGCKKMLGRVKNPQLGSMRILHLPNSWNHMQSDHFIVFRVLPISAQETMVTTKWFVHKDAVEGVDYDVERLRKVWDATNDQDRVLGEQNQLGINSVGYQPGPYSETYEFGVINFLEWYSETIKSNLA</sequence>
<evidence type="ECO:0000313" key="9">
    <source>
        <dbReference type="Proteomes" id="UP000001062"/>
    </source>
</evidence>
<dbReference type="PANTHER" id="PTHR43756:SF5">
    <property type="entry name" value="CHOLINE MONOOXYGENASE, CHLOROPLASTIC"/>
    <property type="match status" value="1"/>
</dbReference>
<dbReference type="SUPFAM" id="SSF55961">
    <property type="entry name" value="Bet v1-like"/>
    <property type="match status" value="1"/>
</dbReference>
<dbReference type="KEGG" id="mme:Marme_1744"/>
<dbReference type="Proteomes" id="UP000001062">
    <property type="component" value="Chromosome"/>
</dbReference>
<keyword evidence="5" id="KW-0408">Iron</keyword>
<dbReference type="Pfam" id="PF00848">
    <property type="entry name" value="Ring_hydroxyl_A"/>
    <property type="match status" value="1"/>
</dbReference>
<dbReference type="PATRIC" id="fig|717774.3.peg.1800"/>
<dbReference type="GO" id="GO:0005506">
    <property type="term" value="F:iron ion binding"/>
    <property type="evidence" value="ECO:0007669"/>
    <property type="project" value="InterPro"/>
</dbReference>
<evidence type="ECO:0000256" key="2">
    <source>
        <dbReference type="ARBA" id="ARBA00022714"/>
    </source>
</evidence>
<dbReference type="InterPro" id="IPR017941">
    <property type="entry name" value="Rieske_2Fe-2S"/>
</dbReference>
<dbReference type="CDD" id="cd03469">
    <property type="entry name" value="Rieske_RO_Alpha_N"/>
    <property type="match status" value="1"/>
</dbReference>
<keyword evidence="6" id="KW-0411">Iron-sulfur</keyword>
<dbReference type="InterPro" id="IPR001663">
    <property type="entry name" value="Rng_hydr_dOase-A"/>
</dbReference>
<proteinExistence type="predicted"/>
<dbReference type="SUPFAM" id="SSF50022">
    <property type="entry name" value="ISP domain"/>
    <property type="match status" value="1"/>
</dbReference>
<dbReference type="PANTHER" id="PTHR43756">
    <property type="entry name" value="CHOLINE MONOOXYGENASE, CHLOROPLASTIC"/>
    <property type="match status" value="1"/>
</dbReference>
<dbReference type="HOGENOM" id="CLU_026244_3_0_6"/>
<protein>
    <submittedName>
        <fullName evidence="8">Rieske (2Fe-2S) iron-sulfur domain</fullName>
    </submittedName>
</protein>
<keyword evidence="3" id="KW-0479">Metal-binding</keyword>
<dbReference type="Gene3D" id="3.90.380.10">
    <property type="entry name" value="Naphthalene 1,2-dioxygenase Alpha Subunit, Chain A, domain 1"/>
    <property type="match status" value="1"/>
</dbReference>
<evidence type="ECO:0000256" key="3">
    <source>
        <dbReference type="ARBA" id="ARBA00022723"/>
    </source>
</evidence>
<dbReference type="Gene3D" id="2.102.10.10">
    <property type="entry name" value="Rieske [2Fe-2S] iron-sulphur domain"/>
    <property type="match status" value="1"/>
</dbReference>
<dbReference type="InterPro" id="IPR036922">
    <property type="entry name" value="Rieske_2Fe-2S_sf"/>
</dbReference>
<dbReference type="STRING" id="717774.Marme_1744"/>
<dbReference type="Pfam" id="PF00355">
    <property type="entry name" value="Rieske"/>
    <property type="match status" value="1"/>
</dbReference>
<dbReference type="RefSeq" id="WP_013660905.1">
    <property type="nucleotide sequence ID" value="NC_015276.1"/>
</dbReference>
<dbReference type="OrthoDB" id="9769355at2"/>
<dbReference type="PRINTS" id="PR00090">
    <property type="entry name" value="RNGDIOXGNASE"/>
</dbReference>
<dbReference type="PROSITE" id="PS51296">
    <property type="entry name" value="RIESKE"/>
    <property type="match status" value="1"/>
</dbReference>
<dbReference type="EMBL" id="CP002583">
    <property type="protein sequence ID" value="ADZ91000.1"/>
    <property type="molecule type" value="Genomic_DNA"/>
</dbReference>
<organism evidence="8 9">
    <name type="scientific">Marinomonas mediterranea (strain ATCC 700492 / JCM 21426 / NBRC 103028 / MMB-1)</name>
    <dbReference type="NCBI Taxonomy" id="717774"/>
    <lineage>
        <taxon>Bacteria</taxon>
        <taxon>Pseudomonadati</taxon>
        <taxon>Pseudomonadota</taxon>
        <taxon>Gammaproteobacteria</taxon>
        <taxon>Oceanospirillales</taxon>
        <taxon>Oceanospirillaceae</taxon>
        <taxon>Marinomonas</taxon>
    </lineage>
</organism>
<evidence type="ECO:0000256" key="5">
    <source>
        <dbReference type="ARBA" id="ARBA00023004"/>
    </source>
</evidence>
<evidence type="ECO:0000313" key="8">
    <source>
        <dbReference type="EMBL" id="ADZ91000.1"/>
    </source>
</evidence>
<accession>F2K0L6</accession>
<name>F2K0L6_MARM1</name>
<keyword evidence="2" id="KW-0001">2Fe-2S</keyword>